<dbReference type="InterPro" id="IPR028009">
    <property type="entry name" value="ESCO_Acetyltransf_dom"/>
</dbReference>
<evidence type="ECO:0000256" key="8">
    <source>
        <dbReference type="ARBA" id="ARBA00023306"/>
    </source>
</evidence>
<gene>
    <name evidence="13" type="ORF">FA13DRAFT_1683134</name>
</gene>
<keyword evidence="3" id="KW-0808">Transferase</keyword>
<keyword evidence="6" id="KW-0862">Zinc</keyword>
<dbReference type="Gene3D" id="3.40.630.30">
    <property type="match status" value="1"/>
</dbReference>
<dbReference type="GO" id="GO:0061733">
    <property type="term" value="F:protein-lysine-acetyltransferase activity"/>
    <property type="evidence" value="ECO:0007669"/>
    <property type="project" value="TreeGrafter"/>
</dbReference>
<organism evidence="13 14">
    <name type="scientific">Coprinellus micaceus</name>
    <name type="common">Glistening ink-cap mushroom</name>
    <name type="synonym">Coprinus micaceus</name>
    <dbReference type="NCBI Taxonomy" id="71717"/>
    <lineage>
        <taxon>Eukaryota</taxon>
        <taxon>Fungi</taxon>
        <taxon>Dikarya</taxon>
        <taxon>Basidiomycota</taxon>
        <taxon>Agaricomycotina</taxon>
        <taxon>Agaricomycetes</taxon>
        <taxon>Agaricomycetidae</taxon>
        <taxon>Agaricales</taxon>
        <taxon>Agaricineae</taxon>
        <taxon>Psathyrellaceae</taxon>
        <taxon>Coprinellus</taxon>
    </lineage>
</organism>
<keyword evidence="9" id="KW-0012">Acyltransferase</keyword>
<feature type="domain" description="N-acetyltransferase ESCO zinc-finger" evidence="11">
    <location>
        <begin position="71"/>
        <end position="108"/>
    </location>
</feature>
<evidence type="ECO:0000256" key="4">
    <source>
        <dbReference type="ARBA" id="ARBA00022723"/>
    </source>
</evidence>
<evidence type="ECO:0000313" key="13">
    <source>
        <dbReference type="EMBL" id="TEB35936.1"/>
    </source>
</evidence>
<protein>
    <recommendedName>
        <fullName evidence="15">N-acetyltransferase ECO1</fullName>
    </recommendedName>
</protein>
<evidence type="ECO:0000256" key="9">
    <source>
        <dbReference type="ARBA" id="ARBA00023315"/>
    </source>
</evidence>
<feature type="compositionally biased region" description="Basic and acidic residues" evidence="10">
    <location>
        <begin position="35"/>
        <end position="44"/>
    </location>
</feature>
<dbReference type="CDD" id="cd04301">
    <property type="entry name" value="NAT_SF"/>
    <property type="match status" value="1"/>
</dbReference>
<evidence type="ECO:0000259" key="12">
    <source>
        <dbReference type="Pfam" id="PF13880"/>
    </source>
</evidence>
<evidence type="ECO:0000259" key="11">
    <source>
        <dbReference type="Pfam" id="PF13878"/>
    </source>
</evidence>
<evidence type="ECO:0000256" key="3">
    <source>
        <dbReference type="ARBA" id="ARBA00022679"/>
    </source>
</evidence>
<evidence type="ECO:0000256" key="10">
    <source>
        <dbReference type="SAM" id="MobiDB-lite"/>
    </source>
</evidence>
<evidence type="ECO:0000313" key="14">
    <source>
        <dbReference type="Proteomes" id="UP000298030"/>
    </source>
</evidence>
<proteinExistence type="inferred from homology"/>
<dbReference type="SUPFAM" id="SSF55729">
    <property type="entry name" value="Acyl-CoA N-acyltransferases (Nat)"/>
    <property type="match status" value="1"/>
</dbReference>
<reference evidence="13 14" key="1">
    <citation type="journal article" date="2019" name="Nat. Ecol. Evol.">
        <title>Megaphylogeny resolves global patterns of mushroom evolution.</title>
        <authorList>
            <person name="Varga T."/>
            <person name="Krizsan K."/>
            <person name="Foldi C."/>
            <person name="Dima B."/>
            <person name="Sanchez-Garcia M."/>
            <person name="Sanchez-Ramirez S."/>
            <person name="Szollosi G.J."/>
            <person name="Szarkandi J.G."/>
            <person name="Papp V."/>
            <person name="Albert L."/>
            <person name="Andreopoulos W."/>
            <person name="Angelini C."/>
            <person name="Antonin V."/>
            <person name="Barry K.W."/>
            <person name="Bougher N.L."/>
            <person name="Buchanan P."/>
            <person name="Buyck B."/>
            <person name="Bense V."/>
            <person name="Catcheside P."/>
            <person name="Chovatia M."/>
            <person name="Cooper J."/>
            <person name="Damon W."/>
            <person name="Desjardin D."/>
            <person name="Finy P."/>
            <person name="Geml J."/>
            <person name="Haridas S."/>
            <person name="Hughes K."/>
            <person name="Justo A."/>
            <person name="Karasinski D."/>
            <person name="Kautmanova I."/>
            <person name="Kiss B."/>
            <person name="Kocsube S."/>
            <person name="Kotiranta H."/>
            <person name="LaButti K.M."/>
            <person name="Lechner B.E."/>
            <person name="Liimatainen K."/>
            <person name="Lipzen A."/>
            <person name="Lukacs Z."/>
            <person name="Mihaltcheva S."/>
            <person name="Morgado L.N."/>
            <person name="Niskanen T."/>
            <person name="Noordeloos M.E."/>
            <person name="Ohm R.A."/>
            <person name="Ortiz-Santana B."/>
            <person name="Ovrebo C."/>
            <person name="Racz N."/>
            <person name="Riley R."/>
            <person name="Savchenko A."/>
            <person name="Shiryaev A."/>
            <person name="Soop K."/>
            <person name="Spirin V."/>
            <person name="Szebenyi C."/>
            <person name="Tomsovsky M."/>
            <person name="Tulloss R.E."/>
            <person name="Uehling J."/>
            <person name="Grigoriev I.V."/>
            <person name="Vagvolgyi C."/>
            <person name="Papp T."/>
            <person name="Martin F.M."/>
            <person name="Miettinen O."/>
            <person name="Hibbett D.S."/>
            <person name="Nagy L.G."/>
        </authorList>
    </citation>
    <scope>NUCLEOTIDE SEQUENCE [LARGE SCALE GENOMIC DNA]</scope>
    <source>
        <strain evidence="13 14">FP101781</strain>
    </source>
</reference>
<dbReference type="PANTHER" id="PTHR45884:SF2">
    <property type="entry name" value="N-ACETYLTRANSFERASE ECO"/>
    <property type="match status" value="1"/>
</dbReference>
<sequence length="320" mass="35061">MRTYSSRPRKSQTTPRSSSGIPEPPSSDPSTSAKRPLEDSEANRTSKRARPSPGTTKSKPAAKRKQKSLTQLHFCVDQPIIRRCPLCDLRYTKGATEDVALHKVHCARVQKGMEWSKEEEREGYGTSITEVRSRIKLGNGRTGRIISFPADVGGKIGCKLSSLLQTVNVCLSAPPLSKPTLQTSKAYLFLIPQDGPAKSESIVGCVIAQRIETAMDVISLDSSGPRETEESPKRTVEVAGVFCNPQQLPTPMGISRMFVSSKHRRQGIARALLNAAAETFILGCHLDPRQSQIAFSQPTGDGNKVMQDWGGGRIRIYEED</sequence>
<comment type="similarity">
    <text evidence="2">Belongs to the acetyltransferase family. ECO subfamily.</text>
</comment>
<dbReference type="Pfam" id="PF13878">
    <property type="entry name" value="zf-C2H2_3"/>
    <property type="match status" value="1"/>
</dbReference>
<comment type="subcellular location">
    <subcellularLocation>
        <location evidence="1">Nucleus</location>
    </subcellularLocation>
</comment>
<keyword evidence="8" id="KW-0131">Cell cycle</keyword>
<dbReference type="GO" id="GO:0005634">
    <property type="term" value="C:nucleus"/>
    <property type="evidence" value="ECO:0007669"/>
    <property type="project" value="UniProtKB-SubCell"/>
</dbReference>
<evidence type="ECO:0000256" key="6">
    <source>
        <dbReference type="ARBA" id="ARBA00022833"/>
    </source>
</evidence>
<dbReference type="EMBL" id="QPFP01000006">
    <property type="protein sequence ID" value="TEB35936.1"/>
    <property type="molecule type" value="Genomic_DNA"/>
</dbReference>
<evidence type="ECO:0000256" key="2">
    <source>
        <dbReference type="ARBA" id="ARBA00005816"/>
    </source>
</evidence>
<evidence type="ECO:0000256" key="7">
    <source>
        <dbReference type="ARBA" id="ARBA00023242"/>
    </source>
</evidence>
<dbReference type="Pfam" id="PF13880">
    <property type="entry name" value="Acetyltransf_13"/>
    <property type="match status" value="1"/>
</dbReference>
<feature type="compositionally biased region" description="Polar residues" evidence="10">
    <location>
        <begin position="1"/>
        <end position="20"/>
    </location>
</feature>
<comment type="caution">
    <text evidence="13">The sequence shown here is derived from an EMBL/GenBank/DDBJ whole genome shotgun (WGS) entry which is preliminary data.</text>
</comment>
<dbReference type="GO" id="GO:0000785">
    <property type="term" value="C:chromatin"/>
    <property type="evidence" value="ECO:0007669"/>
    <property type="project" value="TreeGrafter"/>
</dbReference>
<feature type="region of interest" description="Disordered" evidence="10">
    <location>
        <begin position="1"/>
        <end position="68"/>
    </location>
</feature>
<dbReference type="InterPro" id="IPR016181">
    <property type="entry name" value="Acyl_CoA_acyltransferase"/>
</dbReference>
<dbReference type="STRING" id="71717.A0A4Y7TP57"/>
<keyword evidence="5" id="KW-0863">Zinc-finger</keyword>
<evidence type="ECO:0000256" key="1">
    <source>
        <dbReference type="ARBA" id="ARBA00004123"/>
    </source>
</evidence>
<keyword evidence="7" id="KW-0539">Nucleus</keyword>
<dbReference type="Proteomes" id="UP000298030">
    <property type="component" value="Unassembled WGS sequence"/>
</dbReference>
<dbReference type="GO" id="GO:0007064">
    <property type="term" value="P:mitotic sister chromatid cohesion"/>
    <property type="evidence" value="ECO:0007669"/>
    <property type="project" value="TreeGrafter"/>
</dbReference>
<dbReference type="PANTHER" id="PTHR45884">
    <property type="entry name" value="N-ACETYLTRANSFERASE ECO"/>
    <property type="match status" value="1"/>
</dbReference>
<accession>A0A4Y7TP57</accession>
<keyword evidence="14" id="KW-1185">Reference proteome</keyword>
<keyword evidence="4" id="KW-0479">Metal-binding</keyword>
<dbReference type="GO" id="GO:0008270">
    <property type="term" value="F:zinc ion binding"/>
    <property type="evidence" value="ECO:0007669"/>
    <property type="project" value="UniProtKB-KW"/>
</dbReference>
<dbReference type="InterPro" id="IPR028005">
    <property type="entry name" value="AcTrfase_ESCO_Znf_dom"/>
</dbReference>
<dbReference type="OrthoDB" id="428854at2759"/>
<feature type="domain" description="N-acetyltransferase ESCO acetyl-transferase" evidence="12">
    <location>
        <begin position="251"/>
        <end position="312"/>
    </location>
</feature>
<evidence type="ECO:0008006" key="15">
    <source>
        <dbReference type="Google" id="ProtNLM"/>
    </source>
</evidence>
<evidence type="ECO:0000256" key="5">
    <source>
        <dbReference type="ARBA" id="ARBA00022771"/>
    </source>
</evidence>
<name>A0A4Y7TP57_COPMI</name>
<dbReference type="AlphaFoldDB" id="A0A4Y7TP57"/>